<gene>
    <name evidence="1" type="ORF">L6164_002843</name>
</gene>
<organism evidence="1 2">
    <name type="scientific">Bauhinia variegata</name>
    <name type="common">Purple orchid tree</name>
    <name type="synonym">Phanera variegata</name>
    <dbReference type="NCBI Taxonomy" id="167791"/>
    <lineage>
        <taxon>Eukaryota</taxon>
        <taxon>Viridiplantae</taxon>
        <taxon>Streptophyta</taxon>
        <taxon>Embryophyta</taxon>
        <taxon>Tracheophyta</taxon>
        <taxon>Spermatophyta</taxon>
        <taxon>Magnoliopsida</taxon>
        <taxon>eudicotyledons</taxon>
        <taxon>Gunneridae</taxon>
        <taxon>Pentapetalae</taxon>
        <taxon>rosids</taxon>
        <taxon>fabids</taxon>
        <taxon>Fabales</taxon>
        <taxon>Fabaceae</taxon>
        <taxon>Cercidoideae</taxon>
        <taxon>Cercideae</taxon>
        <taxon>Bauhiniinae</taxon>
        <taxon>Bauhinia</taxon>
    </lineage>
</organism>
<proteinExistence type="predicted"/>
<evidence type="ECO:0000313" key="2">
    <source>
        <dbReference type="Proteomes" id="UP000828941"/>
    </source>
</evidence>
<keyword evidence="2" id="KW-1185">Reference proteome</keyword>
<reference evidence="1 2" key="1">
    <citation type="journal article" date="2022" name="DNA Res.">
        <title>Chromosomal-level genome assembly of the orchid tree Bauhinia variegata (Leguminosae; Cercidoideae) supports the allotetraploid origin hypothesis of Bauhinia.</title>
        <authorList>
            <person name="Zhong Y."/>
            <person name="Chen Y."/>
            <person name="Zheng D."/>
            <person name="Pang J."/>
            <person name="Liu Y."/>
            <person name="Luo S."/>
            <person name="Meng S."/>
            <person name="Qian L."/>
            <person name="Wei D."/>
            <person name="Dai S."/>
            <person name="Zhou R."/>
        </authorList>
    </citation>
    <scope>NUCLEOTIDE SEQUENCE [LARGE SCALE GENOMIC DNA]</scope>
    <source>
        <strain evidence="1">BV-YZ2020</strain>
    </source>
</reference>
<sequence length="390" mass="44186">MSKAYDRMEWEFLWAMMAKLGFVGRWIDLIMSYVSLVSYSILIKSSRADNPREERAKMIEGVRVCKDAPTISSLFFADDSLIFTKASIAIWLQLKRILVKYEDCSGQMVNFNKLSNYFSTICYSVIKENIKRFLDISLLKSFCHEINQLMAKFWWAQVSDHRKIHWIIDRKRTPWLSGVQALQPISMAERSNFLGRTTKASKKQSWAAMAASLGRISTICPLDSATTFLDGGGRFSWADGGKKCSDGVSSSLDGGFRQLEDFNTSLLAKQAFRLLHNPQSLTTRVLMAKYYPNCSILSSIPSLKKRVLLRIGDGSTTIVGVNPWLPSAPPGSIASVIPQSWAFATINTLFREDDKSWDEDKIYSIFNEEEPKIICNILDMKSIMSHLLTT</sequence>
<accession>A0ACB9PZJ6</accession>
<protein>
    <submittedName>
        <fullName evidence="1">Uncharacterized protein</fullName>
    </submittedName>
</protein>
<evidence type="ECO:0000313" key="1">
    <source>
        <dbReference type="EMBL" id="KAI4353923.1"/>
    </source>
</evidence>
<dbReference type="Proteomes" id="UP000828941">
    <property type="component" value="Chromosome 2"/>
</dbReference>
<dbReference type="EMBL" id="CM039427">
    <property type="protein sequence ID" value="KAI4353923.1"/>
    <property type="molecule type" value="Genomic_DNA"/>
</dbReference>
<comment type="caution">
    <text evidence="1">The sequence shown here is derived from an EMBL/GenBank/DDBJ whole genome shotgun (WGS) entry which is preliminary data.</text>
</comment>
<name>A0ACB9PZJ6_BAUVA</name>